<name>G5SWP9_9BACT</name>
<reference evidence="1 2" key="1">
    <citation type="submission" date="2011-03" db="EMBL/GenBank/DDBJ databases">
        <authorList>
            <person name="Weinstock G."/>
            <person name="Sodergren E."/>
            <person name="Clifton S."/>
            <person name="Fulton L."/>
            <person name="Fulton B."/>
            <person name="Courtney L."/>
            <person name="Fronick C."/>
            <person name="Harrison M."/>
            <person name="Strong C."/>
            <person name="Farmer C."/>
            <person name="Delahaunty K."/>
            <person name="Markovic C."/>
            <person name="Hall O."/>
            <person name="Minx P."/>
            <person name="Tomlinson C."/>
            <person name="Mitreva M."/>
            <person name="Hou S."/>
            <person name="Chen J."/>
            <person name="Wollam A."/>
            <person name="Pepin K.H."/>
            <person name="Johnson M."/>
            <person name="Bhonagiri V."/>
            <person name="Zhang X."/>
            <person name="Suruliraj S."/>
            <person name="Warren W."/>
            <person name="Chinwalla A."/>
            <person name="Mardis E.R."/>
            <person name="Wilson R.K."/>
        </authorList>
    </citation>
    <scope>NUCLEOTIDE SEQUENCE [LARGE SCALE GENOMIC DNA]</scope>
    <source>
        <strain evidence="1 2">YIT 11840</strain>
    </source>
</reference>
<sequence length="61" mass="7175">MSFALFRFIAKVLIFCFYRKTSKCLQYGRKNIIFAITISATPLYNAYQGGTYFLYTYGNIY</sequence>
<proteinExistence type="predicted"/>
<comment type="caution">
    <text evidence="1">The sequence shown here is derived from an EMBL/GenBank/DDBJ whole genome shotgun (WGS) entry which is preliminary data.</text>
</comment>
<dbReference type="AlphaFoldDB" id="G5SWP9"/>
<keyword evidence="2" id="KW-1185">Reference proteome</keyword>
<evidence type="ECO:0000313" key="2">
    <source>
        <dbReference type="Proteomes" id="UP000003598"/>
    </source>
</evidence>
<dbReference type="EMBL" id="AFFY01000098">
    <property type="protein sequence ID" value="EHG98280.1"/>
    <property type="molecule type" value="Genomic_DNA"/>
</dbReference>
<dbReference type="Proteomes" id="UP000003598">
    <property type="component" value="Unassembled WGS sequence"/>
</dbReference>
<organism evidence="1 2">
    <name type="scientific">Paraprevotella clara YIT 11840</name>
    <dbReference type="NCBI Taxonomy" id="762968"/>
    <lineage>
        <taxon>Bacteria</taxon>
        <taxon>Pseudomonadati</taxon>
        <taxon>Bacteroidota</taxon>
        <taxon>Bacteroidia</taxon>
        <taxon>Bacteroidales</taxon>
        <taxon>Prevotellaceae</taxon>
        <taxon>Paraprevotella</taxon>
    </lineage>
</organism>
<dbReference type="HOGENOM" id="CLU_2918474_0_0_10"/>
<protein>
    <submittedName>
        <fullName evidence="1">Uncharacterized protein</fullName>
    </submittedName>
</protein>
<evidence type="ECO:0000313" key="1">
    <source>
        <dbReference type="EMBL" id="EHG98280.1"/>
    </source>
</evidence>
<accession>G5SWP9</accession>
<gene>
    <name evidence="1" type="ORF">HMPREF9441_03822</name>
</gene>